<name>A0A8H9KUA2_9SPHI</name>
<keyword evidence="2" id="KW-1185">Reference proteome</keyword>
<dbReference type="EMBL" id="BMKM01000007">
    <property type="protein sequence ID" value="GGE27085.1"/>
    <property type="molecule type" value="Genomic_DNA"/>
</dbReference>
<dbReference type="Pfam" id="PF14135">
    <property type="entry name" value="DUF4302"/>
    <property type="match status" value="1"/>
</dbReference>
<reference evidence="1" key="2">
    <citation type="submission" date="2020-09" db="EMBL/GenBank/DDBJ databases">
        <authorList>
            <person name="Sun Q."/>
            <person name="Zhou Y."/>
        </authorList>
    </citation>
    <scope>NUCLEOTIDE SEQUENCE</scope>
    <source>
        <strain evidence="1">CGMCC 1.15966</strain>
    </source>
</reference>
<dbReference type="Proteomes" id="UP000614460">
    <property type="component" value="Unassembled WGS sequence"/>
</dbReference>
<sequence>MKPIIFSLIICLLLISCKKEFEGVRPDAKLNKLKDEYAKQLTGSKNGWIGYLYPKGGGSYTFKFNFDDKNRVKSFATIDNIKAGTSDESSYRLAADQVVSLYFDTYSYIHQLSDPDEQKSGGLRGGGLISDFEFSIIETSNDTIKLVGNHNESALTLIRAKENEGDDYIRKAFLLNTKVEEINQLRNYYKTVKINNKDYGVIFNTESNNIAFYYEENSTFKSFITEYALTDKGIFLKDPLYAGGLAVKGFDNFIIDKTNNKITAKLNGTIDVDILDQNKPVSFDKDAPRRMYLINKRYASSFGFTIAGKKDALGIRTFPGFNFLLYIPRRYIDPLDALYIIFLGQFNLGPLFNTLYNDQGILSFKVFSPLTGLTPGTEFEEIARKQNQIWFDPQGFYVFETGDEQFDFVSVKDSKVWIRFN</sequence>
<comment type="caution">
    <text evidence="1">The sequence shown here is derived from an EMBL/GenBank/DDBJ whole genome shotgun (WGS) entry which is preliminary data.</text>
</comment>
<accession>A0A8H9KUA2</accession>
<dbReference type="InterPro" id="IPR025396">
    <property type="entry name" value="DUF4302"/>
</dbReference>
<dbReference type="RefSeq" id="WP_182498695.1">
    <property type="nucleotide sequence ID" value="NZ_BMKM01000007.1"/>
</dbReference>
<evidence type="ECO:0000313" key="1">
    <source>
        <dbReference type="EMBL" id="GGE27085.1"/>
    </source>
</evidence>
<dbReference type="PROSITE" id="PS51257">
    <property type="entry name" value="PROKAR_LIPOPROTEIN"/>
    <property type="match status" value="1"/>
</dbReference>
<reference evidence="1" key="1">
    <citation type="journal article" date="2014" name="Int. J. Syst. Evol. Microbiol.">
        <title>Complete genome sequence of Corynebacterium casei LMG S-19264T (=DSM 44701T), isolated from a smear-ripened cheese.</title>
        <authorList>
            <consortium name="US DOE Joint Genome Institute (JGI-PGF)"/>
            <person name="Walter F."/>
            <person name="Albersmeier A."/>
            <person name="Kalinowski J."/>
            <person name="Ruckert C."/>
        </authorList>
    </citation>
    <scope>NUCLEOTIDE SEQUENCE</scope>
    <source>
        <strain evidence="1">CGMCC 1.15966</strain>
    </source>
</reference>
<organism evidence="1 2">
    <name type="scientific">Sphingobacterium cellulitidis</name>
    <dbReference type="NCBI Taxonomy" id="1768011"/>
    <lineage>
        <taxon>Bacteria</taxon>
        <taxon>Pseudomonadati</taxon>
        <taxon>Bacteroidota</taxon>
        <taxon>Sphingobacteriia</taxon>
        <taxon>Sphingobacteriales</taxon>
        <taxon>Sphingobacteriaceae</taxon>
        <taxon>Sphingobacterium</taxon>
    </lineage>
</organism>
<protein>
    <recommendedName>
        <fullName evidence="3">DUF4302 domain-containing protein</fullName>
    </recommendedName>
</protein>
<evidence type="ECO:0008006" key="3">
    <source>
        <dbReference type="Google" id="ProtNLM"/>
    </source>
</evidence>
<gene>
    <name evidence="1" type="ORF">GCM10011516_25970</name>
</gene>
<dbReference type="AlphaFoldDB" id="A0A8H9KUA2"/>
<proteinExistence type="predicted"/>
<evidence type="ECO:0000313" key="2">
    <source>
        <dbReference type="Proteomes" id="UP000614460"/>
    </source>
</evidence>